<name>A0A6I2GJ72_9LACT</name>
<dbReference type="EMBL" id="WJQS01000007">
    <property type="protein sequence ID" value="MRI85912.1"/>
    <property type="molecule type" value="Genomic_DNA"/>
</dbReference>
<protein>
    <submittedName>
        <fullName evidence="3">VOC family protein</fullName>
    </submittedName>
</protein>
<dbReference type="AlphaFoldDB" id="A0A6I2GJ72"/>
<evidence type="ECO:0000259" key="2">
    <source>
        <dbReference type="PROSITE" id="PS51819"/>
    </source>
</evidence>
<dbReference type="InterPro" id="IPR029068">
    <property type="entry name" value="Glyas_Bleomycin-R_OHBP_Dase"/>
</dbReference>
<comment type="caution">
    <text evidence="3">The sequence shown here is derived from an EMBL/GenBank/DDBJ whole genome shotgun (WGS) entry which is preliminary data.</text>
</comment>
<dbReference type="GO" id="GO:0046491">
    <property type="term" value="P:L-methylmalonyl-CoA metabolic process"/>
    <property type="evidence" value="ECO:0007669"/>
    <property type="project" value="TreeGrafter"/>
</dbReference>
<dbReference type="GO" id="GO:0046872">
    <property type="term" value="F:metal ion binding"/>
    <property type="evidence" value="ECO:0007669"/>
    <property type="project" value="UniProtKB-KW"/>
</dbReference>
<evidence type="ECO:0000313" key="4">
    <source>
        <dbReference type="Proteomes" id="UP000430975"/>
    </source>
</evidence>
<dbReference type="Proteomes" id="UP000430975">
    <property type="component" value="Unassembled WGS sequence"/>
</dbReference>
<dbReference type="GO" id="GO:0004493">
    <property type="term" value="F:methylmalonyl-CoA epimerase activity"/>
    <property type="evidence" value="ECO:0007669"/>
    <property type="project" value="TreeGrafter"/>
</dbReference>
<dbReference type="Gene3D" id="3.10.180.10">
    <property type="entry name" value="2,3-Dihydroxybiphenyl 1,2-Dioxygenase, domain 1"/>
    <property type="match status" value="1"/>
</dbReference>
<dbReference type="InterPro" id="IPR051785">
    <property type="entry name" value="MMCE/EMCE_epimerase"/>
</dbReference>
<keyword evidence="1" id="KW-0479">Metal-binding</keyword>
<dbReference type="CDD" id="cd08352">
    <property type="entry name" value="VOC_Bs_YwkD_like"/>
    <property type="match status" value="1"/>
</dbReference>
<dbReference type="PROSITE" id="PS51819">
    <property type="entry name" value="VOC"/>
    <property type="match status" value="1"/>
</dbReference>
<dbReference type="PANTHER" id="PTHR43048">
    <property type="entry name" value="METHYLMALONYL-COA EPIMERASE"/>
    <property type="match status" value="1"/>
</dbReference>
<sequence>MSMLEKVHHLAIIASDIEVSKRFYCDILGFTILAETYRSERDSWKVDLALNGDYLIELFSFPDAPARVNQPEARGLRHLAFAVRDMAAAVAELQARGLELEAVRVDDLTGSAYTFFKDPDGLPIELVETKD</sequence>
<dbReference type="InterPro" id="IPR037478">
    <property type="entry name" value="YwkD-like_dom"/>
</dbReference>
<organism evidence="3 4">
    <name type="scientific">Fundicoccus ignavus</name>
    <dbReference type="NCBI Taxonomy" id="2664442"/>
    <lineage>
        <taxon>Bacteria</taxon>
        <taxon>Bacillati</taxon>
        <taxon>Bacillota</taxon>
        <taxon>Bacilli</taxon>
        <taxon>Lactobacillales</taxon>
        <taxon>Aerococcaceae</taxon>
        <taxon>Fundicoccus</taxon>
    </lineage>
</organism>
<feature type="domain" description="VOC" evidence="2">
    <location>
        <begin position="6"/>
        <end position="129"/>
    </location>
</feature>
<reference evidence="3 4" key="1">
    <citation type="submission" date="2019-11" db="EMBL/GenBank/DDBJ databases">
        <title>Characterisation of Fundicoccus ignavus gen. nov. sp. nov., a novel genus of the family Aerococcaceae isolated from bulk tank milk.</title>
        <authorList>
            <person name="Siebert A."/>
            <person name="Huptas C."/>
            <person name="Wenning M."/>
            <person name="Scherer S."/>
            <person name="Doll E.V."/>
        </authorList>
    </citation>
    <scope>NUCLEOTIDE SEQUENCE [LARGE SCALE GENOMIC DNA]</scope>
    <source>
        <strain evidence="3 4">WS4759</strain>
    </source>
</reference>
<gene>
    <name evidence="3" type="ORF">GIY09_08540</name>
</gene>
<keyword evidence="4" id="KW-1185">Reference proteome</keyword>
<dbReference type="SUPFAM" id="SSF54593">
    <property type="entry name" value="Glyoxalase/Bleomycin resistance protein/Dihydroxybiphenyl dioxygenase"/>
    <property type="match status" value="1"/>
</dbReference>
<dbReference type="Pfam" id="PF00903">
    <property type="entry name" value="Glyoxalase"/>
    <property type="match status" value="1"/>
</dbReference>
<proteinExistence type="predicted"/>
<dbReference type="InterPro" id="IPR004360">
    <property type="entry name" value="Glyas_Fos-R_dOase_dom"/>
</dbReference>
<evidence type="ECO:0000256" key="1">
    <source>
        <dbReference type="ARBA" id="ARBA00022723"/>
    </source>
</evidence>
<dbReference type="InterPro" id="IPR037523">
    <property type="entry name" value="VOC_core"/>
</dbReference>
<accession>A0A6I2GJ72</accession>
<dbReference type="PANTHER" id="PTHR43048:SF5">
    <property type="entry name" value="BLR5325 PROTEIN"/>
    <property type="match status" value="1"/>
</dbReference>
<evidence type="ECO:0000313" key="3">
    <source>
        <dbReference type="EMBL" id="MRI85912.1"/>
    </source>
</evidence>
<dbReference type="NCBIfam" id="NF008551">
    <property type="entry name" value="PRK11478.1"/>
    <property type="match status" value="1"/>
</dbReference>